<dbReference type="EMBL" id="JAGSXJ010000022">
    <property type="protein sequence ID" value="KAH6677897.1"/>
    <property type="molecule type" value="Genomic_DNA"/>
</dbReference>
<evidence type="ECO:0000313" key="3">
    <source>
        <dbReference type="Proteomes" id="UP000770015"/>
    </source>
</evidence>
<feature type="region of interest" description="Disordered" evidence="1">
    <location>
        <begin position="1"/>
        <end position="85"/>
    </location>
</feature>
<dbReference type="AlphaFoldDB" id="A0A9P8V604"/>
<dbReference type="OrthoDB" id="5243597at2759"/>
<comment type="caution">
    <text evidence="2">The sequence shown here is derived from an EMBL/GenBank/DDBJ whole genome shotgun (WGS) entry which is preliminary data.</text>
</comment>
<evidence type="ECO:0000313" key="2">
    <source>
        <dbReference type="EMBL" id="KAH6677897.1"/>
    </source>
</evidence>
<sequence length="150" mass="16306">MSSLLNVGDAPPPYESDQAPPAHDAQSTTAPADAPPAYDHSEPRPPVSDSKRPIEEPQQPQPESAAGPSSSATTASSASSSLNPFSNLKTAYQEKQRAKLAAKKVDYYEKIYGFVPKNVMTEAEWKDARDRAPKVKKSTEWGARTYFGPR</sequence>
<name>A0A9P8V604_9PEZI</name>
<feature type="compositionally biased region" description="Basic and acidic residues" evidence="1">
    <location>
        <begin position="127"/>
        <end position="139"/>
    </location>
</feature>
<feature type="compositionally biased region" description="Basic and acidic residues" evidence="1">
    <location>
        <begin position="39"/>
        <end position="55"/>
    </location>
</feature>
<gene>
    <name evidence="2" type="ORF">F5X68DRAFT_213389</name>
</gene>
<organism evidence="2 3">
    <name type="scientific">Plectosphaerella plurivora</name>
    <dbReference type="NCBI Taxonomy" id="936078"/>
    <lineage>
        <taxon>Eukaryota</taxon>
        <taxon>Fungi</taxon>
        <taxon>Dikarya</taxon>
        <taxon>Ascomycota</taxon>
        <taxon>Pezizomycotina</taxon>
        <taxon>Sordariomycetes</taxon>
        <taxon>Hypocreomycetidae</taxon>
        <taxon>Glomerellales</taxon>
        <taxon>Plectosphaerellaceae</taxon>
        <taxon>Plectosphaerella</taxon>
    </lineage>
</organism>
<reference evidence="2" key="1">
    <citation type="journal article" date="2021" name="Nat. Commun.">
        <title>Genetic determinants of endophytism in the Arabidopsis root mycobiome.</title>
        <authorList>
            <person name="Mesny F."/>
            <person name="Miyauchi S."/>
            <person name="Thiergart T."/>
            <person name="Pickel B."/>
            <person name="Atanasova L."/>
            <person name="Karlsson M."/>
            <person name="Huettel B."/>
            <person name="Barry K.W."/>
            <person name="Haridas S."/>
            <person name="Chen C."/>
            <person name="Bauer D."/>
            <person name="Andreopoulos W."/>
            <person name="Pangilinan J."/>
            <person name="LaButti K."/>
            <person name="Riley R."/>
            <person name="Lipzen A."/>
            <person name="Clum A."/>
            <person name="Drula E."/>
            <person name="Henrissat B."/>
            <person name="Kohler A."/>
            <person name="Grigoriev I.V."/>
            <person name="Martin F.M."/>
            <person name="Hacquard S."/>
        </authorList>
    </citation>
    <scope>NUCLEOTIDE SEQUENCE</scope>
    <source>
        <strain evidence="2">MPI-SDFR-AT-0117</strain>
    </source>
</reference>
<protein>
    <submittedName>
        <fullName evidence="2">Uncharacterized protein</fullName>
    </submittedName>
</protein>
<evidence type="ECO:0000256" key="1">
    <source>
        <dbReference type="SAM" id="MobiDB-lite"/>
    </source>
</evidence>
<feature type="compositionally biased region" description="Low complexity" evidence="1">
    <location>
        <begin position="56"/>
        <end position="81"/>
    </location>
</feature>
<proteinExistence type="predicted"/>
<keyword evidence="3" id="KW-1185">Reference proteome</keyword>
<accession>A0A9P8V604</accession>
<feature type="region of interest" description="Disordered" evidence="1">
    <location>
        <begin position="127"/>
        <end position="150"/>
    </location>
</feature>
<dbReference type="Proteomes" id="UP000770015">
    <property type="component" value="Unassembled WGS sequence"/>
</dbReference>